<accession>A0A109N1Y3</accession>
<dbReference type="GO" id="GO:0005886">
    <property type="term" value="C:plasma membrane"/>
    <property type="evidence" value="ECO:0007669"/>
    <property type="project" value="UniProtKB-SubCell"/>
</dbReference>
<dbReference type="InterPro" id="IPR000620">
    <property type="entry name" value="EamA_dom"/>
</dbReference>
<evidence type="ECO:0000256" key="2">
    <source>
        <dbReference type="ARBA" id="ARBA00007362"/>
    </source>
</evidence>
<dbReference type="RefSeq" id="WP_061140995.1">
    <property type="nucleotide sequence ID" value="NZ_LNNH01000010.1"/>
</dbReference>
<dbReference type="SUPFAM" id="SSF103481">
    <property type="entry name" value="Multidrug resistance efflux transporter EmrE"/>
    <property type="match status" value="2"/>
</dbReference>
<feature type="domain" description="EamA" evidence="8">
    <location>
        <begin position="6"/>
        <end position="135"/>
    </location>
</feature>
<feature type="transmembrane region" description="Helical" evidence="7">
    <location>
        <begin position="7"/>
        <end position="24"/>
    </location>
</feature>
<evidence type="ECO:0000313" key="10">
    <source>
        <dbReference type="Proteomes" id="UP000064189"/>
    </source>
</evidence>
<sequence length="292" mass="31891">MTQKQANLLLVTVSMGWGTSYVFMKLCADTISPFTTVALRFGIAFIVMVAIFSKKLIHTNIAMLTYSAIVGALLCGIFITLMYGMKTTTASTAGFLTSSTVILVPILRTFLIRKLPHKNIIYGVIIVSVGLALLIIKDDLTFSMGSLYCLVAALLYAIYIILINSFVRQVDALLLGICQLGFACFYAIIGNFIFETPALPNEVMDWLAILGLALICTAYGFVMQPIAQKYTSPESTGFLFSLEPIFSAIFAFVFLYENMGIQGYLGALLILAGVFLANSTSQKHPLIEEAKV</sequence>
<comment type="similarity">
    <text evidence="2">Belongs to the EamA transporter family.</text>
</comment>
<keyword evidence="6 7" id="KW-0472">Membrane</keyword>
<dbReference type="PANTHER" id="PTHR42920">
    <property type="entry name" value="OS03G0707200 PROTEIN-RELATED"/>
    <property type="match status" value="1"/>
</dbReference>
<evidence type="ECO:0000256" key="5">
    <source>
        <dbReference type="ARBA" id="ARBA00022989"/>
    </source>
</evidence>
<feature type="transmembrane region" description="Helical" evidence="7">
    <location>
        <begin position="142"/>
        <end position="162"/>
    </location>
</feature>
<dbReference type="PANTHER" id="PTHR42920:SF5">
    <property type="entry name" value="EAMA DOMAIN-CONTAINING PROTEIN"/>
    <property type="match status" value="1"/>
</dbReference>
<reference evidence="9 10" key="1">
    <citation type="submission" date="2015-11" db="EMBL/GenBank/DDBJ databases">
        <title>Genome Sequence of Bacillus simplex strain VanAntwerpen2.</title>
        <authorList>
            <person name="Couger M.B."/>
        </authorList>
    </citation>
    <scope>NUCLEOTIDE SEQUENCE [LARGE SCALE GENOMIC DNA]</scope>
    <source>
        <strain evidence="9 10">VanAntwerpen02</strain>
    </source>
</reference>
<name>A0A109N1Y3_9BACI</name>
<feature type="transmembrane region" description="Helical" evidence="7">
    <location>
        <begin position="261"/>
        <end position="278"/>
    </location>
</feature>
<feature type="transmembrane region" description="Helical" evidence="7">
    <location>
        <begin position="30"/>
        <end position="52"/>
    </location>
</feature>
<gene>
    <name evidence="9" type="ORF">AS888_05840</name>
</gene>
<dbReference type="InterPro" id="IPR051258">
    <property type="entry name" value="Diverse_Substrate_Transporter"/>
</dbReference>
<comment type="subcellular location">
    <subcellularLocation>
        <location evidence="1">Cell membrane</location>
        <topology evidence="1">Multi-pass membrane protein</topology>
    </subcellularLocation>
</comment>
<feature type="transmembrane region" description="Helical" evidence="7">
    <location>
        <begin position="119"/>
        <end position="136"/>
    </location>
</feature>
<protein>
    <recommendedName>
        <fullName evidence="8">EamA domain-containing protein</fullName>
    </recommendedName>
</protein>
<keyword evidence="3" id="KW-1003">Cell membrane</keyword>
<feature type="transmembrane region" description="Helical" evidence="7">
    <location>
        <begin position="174"/>
        <end position="194"/>
    </location>
</feature>
<dbReference type="Proteomes" id="UP000064189">
    <property type="component" value="Unassembled WGS sequence"/>
</dbReference>
<feature type="transmembrane region" description="Helical" evidence="7">
    <location>
        <begin position="238"/>
        <end position="255"/>
    </location>
</feature>
<evidence type="ECO:0000256" key="7">
    <source>
        <dbReference type="SAM" id="Phobius"/>
    </source>
</evidence>
<evidence type="ECO:0000256" key="6">
    <source>
        <dbReference type="ARBA" id="ARBA00023136"/>
    </source>
</evidence>
<evidence type="ECO:0000256" key="1">
    <source>
        <dbReference type="ARBA" id="ARBA00004651"/>
    </source>
</evidence>
<keyword evidence="5 7" id="KW-1133">Transmembrane helix</keyword>
<dbReference type="Pfam" id="PF00892">
    <property type="entry name" value="EamA"/>
    <property type="match status" value="2"/>
</dbReference>
<keyword evidence="4 7" id="KW-0812">Transmembrane</keyword>
<proteinExistence type="inferred from homology"/>
<feature type="domain" description="EamA" evidence="8">
    <location>
        <begin position="144"/>
        <end position="278"/>
    </location>
</feature>
<dbReference type="InterPro" id="IPR037185">
    <property type="entry name" value="EmrE-like"/>
</dbReference>
<dbReference type="EMBL" id="LNNH01000010">
    <property type="protein sequence ID" value="KWW21996.1"/>
    <property type="molecule type" value="Genomic_DNA"/>
</dbReference>
<feature type="transmembrane region" description="Helical" evidence="7">
    <location>
        <begin position="89"/>
        <end position="107"/>
    </location>
</feature>
<feature type="transmembrane region" description="Helical" evidence="7">
    <location>
        <begin position="206"/>
        <end position="226"/>
    </location>
</feature>
<organism evidence="9 10">
    <name type="scientific">Peribacillus simplex</name>
    <dbReference type="NCBI Taxonomy" id="1478"/>
    <lineage>
        <taxon>Bacteria</taxon>
        <taxon>Bacillati</taxon>
        <taxon>Bacillota</taxon>
        <taxon>Bacilli</taxon>
        <taxon>Bacillales</taxon>
        <taxon>Bacillaceae</taxon>
        <taxon>Peribacillus</taxon>
    </lineage>
</organism>
<evidence type="ECO:0000256" key="4">
    <source>
        <dbReference type="ARBA" id="ARBA00022692"/>
    </source>
</evidence>
<evidence type="ECO:0000259" key="8">
    <source>
        <dbReference type="Pfam" id="PF00892"/>
    </source>
</evidence>
<dbReference type="AlphaFoldDB" id="A0A109N1Y3"/>
<comment type="caution">
    <text evidence="9">The sequence shown here is derived from an EMBL/GenBank/DDBJ whole genome shotgun (WGS) entry which is preliminary data.</text>
</comment>
<feature type="transmembrane region" description="Helical" evidence="7">
    <location>
        <begin position="64"/>
        <end position="83"/>
    </location>
</feature>
<keyword evidence="10" id="KW-1185">Reference proteome</keyword>
<evidence type="ECO:0000256" key="3">
    <source>
        <dbReference type="ARBA" id="ARBA00022475"/>
    </source>
</evidence>
<evidence type="ECO:0000313" key="9">
    <source>
        <dbReference type="EMBL" id="KWW21996.1"/>
    </source>
</evidence>